<gene>
    <name evidence="7" type="ordered locus">Cphamn1_1933</name>
</gene>
<dbReference type="EMBL" id="CP001101">
    <property type="protein sequence ID" value="ACE04847.1"/>
    <property type="molecule type" value="Genomic_DNA"/>
</dbReference>
<keyword evidence="4 6" id="KW-1133">Transmembrane helix</keyword>
<protein>
    <submittedName>
        <fullName evidence="7">Polysaccharide biosynthesis protein</fullName>
    </submittedName>
</protein>
<evidence type="ECO:0000256" key="6">
    <source>
        <dbReference type="SAM" id="Phobius"/>
    </source>
</evidence>
<name>B3EM06_CHLPB</name>
<dbReference type="GO" id="GO:0005886">
    <property type="term" value="C:plasma membrane"/>
    <property type="evidence" value="ECO:0007669"/>
    <property type="project" value="UniProtKB-SubCell"/>
</dbReference>
<evidence type="ECO:0000256" key="2">
    <source>
        <dbReference type="ARBA" id="ARBA00022475"/>
    </source>
</evidence>
<keyword evidence="3 6" id="KW-0812">Transmembrane</keyword>
<keyword evidence="2" id="KW-1003">Cell membrane</keyword>
<accession>B3EM06</accession>
<dbReference type="STRING" id="331678.Cphamn1_1933"/>
<evidence type="ECO:0000256" key="3">
    <source>
        <dbReference type="ARBA" id="ARBA00022692"/>
    </source>
</evidence>
<proteinExistence type="predicted"/>
<feature type="transmembrane region" description="Helical" evidence="6">
    <location>
        <begin position="46"/>
        <end position="69"/>
    </location>
</feature>
<evidence type="ECO:0000256" key="4">
    <source>
        <dbReference type="ARBA" id="ARBA00022989"/>
    </source>
</evidence>
<dbReference type="HOGENOM" id="CLU_1882046_0_0_10"/>
<feature type="transmembrane region" description="Helical" evidence="6">
    <location>
        <begin position="105"/>
        <end position="123"/>
    </location>
</feature>
<dbReference type="AlphaFoldDB" id="B3EM06"/>
<dbReference type="InterPro" id="IPR050833">
    <property type="entry name" value="Poly_Biosynth_Transport"/>
</dbReference>
<dbReference type="PANTHER" id="PTHR30250:SF11">
    <property type="entry name" value="O-ANTIGEN TRANSPORTER-RELATED"/>
    <property type="match status" value="1"/>
</dbReference>
<evidence type="ECO:0000313" key="7">
    <source>
        <dbReference type="EMBL" id="ACE04847.1"/>
    </source>
</evidence>
<evidence type="ECO:0000256" key="5">
    <source>
        <dbReference type="ARBA" id="ARBA00023136"/>
    </source>
</evidence>
<dbReference type="KEGG" id="cpb:Cphamn1_1933"/>
<sequence length="135" mass="14211">MVALGATARNTAKLMTLIASPLLLLFLVAPQWVMGMFGEEFQKGGVLLSILAIGQFVNVATGSVGYVLMMSGNEKLMRNNVAFVAVLSVVLNAALVPLYGAFGAAIATAVCLALQNMIAAYMVSSRLGINTLSWR</sequence>
<feature type="transmembrane region" description="Helical" evidence="6">
    <location>
        <begin position="12"/>
        <end position="34"/>
    </location>
</feature>
<evidence type="ECO:0000256" key="1">
    <source>
        <dbReference type="ARBA" id="ARBA00004651"/>
    </source>
</evidence>
<organism evidence="7">
    <name type="scientific">Chlorobium phaeobacteroides (strain BS1)</name>
    <dbReference type="NCBI Taxonomy" id="331678"/>
    <lineage>
        <taxon>Bacteria</taxon>
        <taxon>Pseudomonadati</taxon>
        <taxon>Chlorobiota</taxon>
        <taxon>Chlorobiia</taxon>
        <taxon>Chlorobiales</taxon>
        <taxon>Chlorobiaceae</taxon>
        <taxon>Chlorobium/Pelodictyon group</taxon>
        <taxon>Chlorobium</taxon>
    </lineage>
</organism>
<dbReference type="PANTHER" id="PTHR30250">
    <property type="entry name" value="PST FAMILY PREDICTED COLANIC ACID TRANSPORTER"/>
    <property type="match status" value="1"/>
</dbReference>
<reference evidence="7" key="1">
    <citation type="submission" date="2008-06" db="EMBL/GenBank/DDBJ databases">
        <title>Complete sequence of Chlorobium phaeobacteroides BS1.</title>
        <authorList>
            <consortium name="US DOE Joint Genome Institute"/>
            <person name="Lucas S."/>
            <person name="Copeland A."/>
            <person name="Lapidus A."/>
            <person name="Glavina del Rio T."/>
            <person name="Dalin E."/>
            <person name="Tice H."/>
            <person name="Bruce D."/>
            <person name="Goodwin L."/>
            <person name="Pitluck S."/>
            <person name="Schmutz J."/>
            <person name="Larimer F."/>
            <person name="Land M."/>
            <person name="Hauser L."/>
            <person name="Kyrpides N."/>
            <person name="Ovchinnikova G."/>
            <person name="Li T."/>
            <person name="Liu Z."/>
            <person name="Zhao F."/>
            <person name="Overmann J."/>
            <person name="Bryant D.A."/>
            <person name="Richardson P."/>
        </authorList>
    </citation>
    <scope>NUCLEOTIDE SEQUENCE [LARGE SCALE GENOMIC DNA]</scope>
    <source>
        <strain evidence="7">BS1</strain>
    </source>
</reference>
<feature type="transmembrane region" description="Helical" evidence="6">
    <location>
        <begin position="81"/>
        <end position="99"/>
    </location>
</feature>
<comment type="subcellular location">
    <subcellularLocation>
        <location evidence="1">Cell membrane</location>
        <topology evidence="1">Multi-pass membrane protein</topology>
    </subcellularLocation>
</comment>
<dbReference type="OrthoDB" id="824226at2"/>
<dbReference type="eggNOG" id="COG2244">
    <property type="taxonomic scope" value="Bacteria"/>
</dbReference>
<keyword evidence="5 6" id="KW-0472">Membrane</keyword>